<proteinExistence type="predicted"/>
<keyword evidence="1" id="KW-1133">Transmembrane helix</keyword>
<reference evidence="2" key="2">
    <citation type="journal article" date="2015" name="Data Brief">
        <title>Shoot transcriptome of the giant reed, Arundo donax.</title>
        <authorList>
            <person name="Barrero R.A."/>
            <person name="Guerrero F.D."/>
            <person name="Moolhuijzen P."/>
            <person name="Goolsby J.A."/>
            <person name="Tidwell J."/>
            <person name="Bellgard S.E."/>
            <person name="Bellgard M.I."/>
        </authorList>
    </citation>
    <scope>NUCLEOTIDE SEQUENCE</scope>
    <source>
        <tissue evidence="2">Shoot tissue taken approximately 20 cm above the soil surface</tissue>
    </source>
</reference>
<dbReference type="EMBL" id="GBRH01268420">
    <property type="protein sequence ID" value="JAD29475.1"/>
    <property type="molecule type" value="Transcribed_RNA"/>
</dbReference>
<reference evidence="2" key="1">
    <citation type="submission" date="2014-09" db="EMBL/GenBank/DDBJ databases">
        <authorList>
            <person name="Magalhaes I.L.F."/>
            <person name="Oliveira U."/>
            <person name="Santos F.R."/>
            <person name="Vidigal T.H.D.A."/>
            <person name="Brescovit A.D."/>
            <person name="Santos A.J."/>
        </authorList>
    </citation>
    <scope>NUCLEOTIDE SEQUENCE</scope>
    <source>
        <tissue evidence="2">Shoot tissue taken approximately 20 cm above the soil surface</tissue>
    </source>
</reference>
<keyword evidence="1" id="KW-0472">Membrane</keyword>
<accession>A0A0A8YYA2</accession>
<sequence length="42" mass="4761">MMNVTSRLSNPWVFISLVAAVILLVCTLLQTVYTVAPFYTKR</sequence>
<keyword evidence="1" id="KW-0812">Transmembrane</keyword>
<evidence type="ECO:0000256" key="1">
    <source>
        <dbReference type="SAM" id="Phobius"/>
    </source>
</evidence>
<protein>
    <submittedName>
        <fullName evidence="2">Uncharacterized protein</fullName>
    </submittedName>
</protein>
<organism evidence="2">
    <name type="scientific">Arundo donax</name>
    <name type="common">Giant reed</name>
    <name type="synonym">Donax arundinaceus</name>
    <dbReference type="NCBI Taxonomy" id="35708"/>
    <lineage>
        <taxon>Eukaryota</taxon>
        <taxon>Viridiplantae</taxon>
        <taxon>Streptophyta</taxon>
        <taxon>Embryophyta</taxon>
        <taxon>Tracheophyta</taxon>
        <taxon>Spermatophyta</taxon>
        <taxon>Magnoliopsida</taxon>
        <taxon>Liliopsida</taxon>
        <taxon>Poales</taxon>
        <taxon>Poaceae</taxon>
        <taxon>PACMAD clade</taxon>
        <taxon>Arundinoideae</taxon>
        <taxon>Arundineae</taxon>
        <taxon>Arundo</taxon>
    </lineage>
</organism>
<feature type="transmembrane region" description="Helical" evidence="1">
    <location>
        <begin position="12"/>
        <end position="36"/>
    </location>
</feature>
<name>A0A0A8YYA2_ARUDO</name>
<dbReference type="AlphaFoldDB" id="A0A0A8YYA2"/>
<evidence type="ECO:0000313" key="2">
    <source>
        <dbReference type="EMBL" id="JAD29475.1"/>
    </source>
</evidence>